<organism evidence="1 2">
    <name type="scientific">Globodera rostochiensis</name>
    <name type="common">Golden nematode worm</name>
    <name type="synonym">Heterodera rostochiensis</name>
    <dbReference type="NCBI Taxonomy" id="31243"/>
    <lineage>
        <taxon>Eukaryota</taxon>
        <taxon>Metazoa</taxon>
        <taxon>Ecdysozoa</taxon>
        <taxon>Nematoda</taxon>
        <taxon>Chromadorea</taxon>
        <taxon>Rhabditida</taxon>
        <taxon>Tylenchina</taxon>
        <taxon>Tylenchomorpha</taxon>
        <taxon>Tylenchoidea</taxon>
        <taxon>Heteroderidae</taxon>
        <taxon>Heteroderinae</taxon>
        <taxon>Globodera</taxon>
    </lineage>
</organism>
<name>A0A914HVG5_GLORO</name>
<evidence type="ECO:0000313" key="2">
    <source>
        <dbReference type="WBParaSite" id="Gr19_v10_g4865.t1"/>
    </source>
</evidence>
<proteinExistence type="predicted"/>
<sequence length="356" mass="40566">MKMSAKKLLKLRAFFGKTEPSRTVKLDVNVRYLDKANVQQNETVANFELGFFFYVKPIKNEYSADIEEENPLDKASYIDLNYNFKMKDIRTMYRMIGVNLYSPDLSKLYTVNLGQADPPGLFLNRRVFFETNNVSKTGIYYAFLCATARKHRRSGYSADKKYFLGYAPLLLNTNNNGIALSSDAAEHQRRTQNLTEFQLSIPVKLGPIFKHILWFLNLNIYHFDKVITNENDFGDMSKYCLEENWVEIVENDSNPASVGQPNLVLSQKITPLFDGSPNISFDLHANPMAELVGIASESANEFKRRSAQQKLLETSTTDGTTIQMAKQALNLIESFKKSARLEAINALDSMQIISEH</sequence>
<dbReference type="WBParaSite" id="Gr19_v10_g4865.t1">
    <property type="protein sequence ID" value="Gr19_v10_g4865.t1"/>
    <property type="gene ID" value="Gr19_v10_g4865"/>
</dbReference>
<keyword evidence="1" id="KW-1185">Reference proteome</keyword>
<accession>A0A914HVG5</accession>
<evidence type="ECO:0000313" key="1">
    <source>
        <dbReference type="Proteomes" id="UP000887572"/>
    </source>
</evidence>
<protein>
    <submittedName>
        <fullName evidence="2">Uncharacterized protein</fullName>
    </submittedName>
</protein>
<dbReference type="Proteomes" id="UP000887572">
    <property type="component" value="Unplaced"/>
</dbReference>
<reference evidence="2" key="1">
    <citation type="submission" date="2022-11" db="UniProtKB">
        <authorList>
            <consortium name="WormBaseParasite"/>
        </authorList>
    </citation>
    <scope>IDENTIFICATION</scope>
</reference>
<dbReference type="AlphaFoldDB" id="A0A914HVG5"/>